<evidence type="ECO:0000313" key="5">
    <source>
        <dbReference type="Proteomes" id="UP000276061"/>
    </source>
</evidence>
<dbReference type="Proteomes" id="UP000276061">
    <property type="component" value="Unassembled WGS sequence"/>
</dbReference>
<dbReference type="Gene3D" id="3.20.20.450">
    <property type="entry name" value="EAL domain"/>
    <property type="match status" value="1"/>
</dbReference>
<evidence type="ECO:0000259" key="1">
    <source>
        <dbReference type="PROSITE" id="PS50883"/>
    </source>
</evidence>
<dbReference type="Pfam" id="PF00563">
    <property type="entry name" value="EAL"/>
    <property type="match status" value="1"/>
</dbReference>
<comment type="caution">
    <text evidence="2">The sequence shown here is derived from an EMBL/GenBank/DDBJ whole genome shotgun (WGS) entry which is preliminary data.</text>
</comment>
<dbReference type="GO" id="GO:0071111">
    <property type="term" value="F:cyclic-guanylate-specific phosphodiesterase activity"/>
    <property type="evidence" value="ECO:0007669"/>
    <property type="project" value="InterPro"/>
</dbReference>
<dbReference type="EMBL" id="RJLR01000006">
    <property type="protein sequence ID" value="RNM09398.1"/>
    <property type="molecule type" value="Genomic_DNA"/>
</dbReference>
<dbReference type="RefSeq" id="WP_033569680.1">
    <property type="nucleotide sequence ID" value="NZ_JBPWOM010000060.1"/>
</dbReference>
<protein>
    <submittedName>
        <fullName evidence="2">EAL domain-containing protein</fullName>
    </submittedName>
</protein>
<reference evidence="4 5" key="1">
    <citation type="submission" date="2018-11" db="EMBL/GenBank/DDBJ databases">
        <title>Characterization of surface water Dickeya isolates.</title>
        <authorList>
            <person name="Van Gijsegem F."/>
            <person name="Pedron J."/>
        </authorList>
    </citation>
    <scope>NUCLEOTIDE SEQUENCE [LARGE SCALE GENOMIC DNA]</scope>
    <source>
        <strain evidence="2 5">FVG1-MFV-O17</strain>
        <strain evidence="3 4">FVG10-MFV-A16</strain>
    </source>
</reference>
<evidence type="ECO:0000313" key="2">
    <source>
        <dbReference type="EMBL" id="RNM09398.1"/>
    </source>
</evidence>
<feature type="domain" description="EAL" evidence="1">
    <location>
        <begin position="1"/>
        <end position="246"/>
    </location>
</feature>
<dbReference type="PROSITE" id="PS50883">
    <property type="entry name" value="EAL"/>
    <property type="match status" value="1"/>
</dbReference>
<dbReference type="InterPro" id="IPR001633">
    <property type="entry name" value="EAL_dom"/>
</dbReference>
<dbReference type="AlphaFoldDB" id="A0A3N0GB83"/>
<dbReference type="PANTHER" id="PTHR33121:SF70">
    <property type="entry name" value="SIGNALING PROTEIN YKOW"/>
    <property type="match status" value="1"/>
</dbReference>
<dbReference type="InterPro" id="IPR050706">
    <property type="entry name" value="Cyclic-di-GMP_PDE-like"/>
</dbReference>
<evidence type="ECO:0000313" key="4">
    <source>
        <dbReference type="Proteomes" id="UP000271870"/>
    </source>
</evidence>
<dbReference type="SUPFAM" id="SSF141868">
    <property type="entry name" value="EAL domain-like"/>
    <property type="match status" value="1"/>
</dbReference>
<dbReference type="Proteomes" id="UP000271870">
    <property type="component" value="Unassembled WGS sequence"/>
</dbReference>
<organism evidence="2 5">
    <name type="scientific">Dickeya undicola</name>
    <dbReference type="NCBI Taxonomy" id="1577887"/>
    <lineage>
        <taxon>Bacteria</taxon>
        <taxon>Pseudomonadati</taxon>
        <taxon>Pseudomonadota</taxon>
        <taxon>Gammaproteobacteria</taxon>
        <taxon>Enterobacterales</taxon>
        <taxon>Pectobacteriaceae</taxon>
        <taxon>Dickeya</taxon>
    </lineage>
</organism>
<gene>
    <name evidence="2" type="ORF">EF878_02095</name>
    <name evidence="3" type="ORF">EFS38_04605</name>
</gene>
<dbReference type="OrthoDB" id="1673646at2"/>
<name>A0A3N0GB83_9GAMM</name>
<sequence>MNTTMLYVNGRRIWLKAEYQPIIHLPENRIFRYETLARFYRSNGELLPTQQMIEEIESCGLINEVTDFIFDVVCRVIRFKKTLLISFNFSPYIFNNIEYLDKLHEICVNYGVNPRSIEIEFSEKITLKQFIEGEAFLRKAKEYGFMISLDDFGAGCLKIDNLALFNFDTIKIDRSIVDGIGTDFTKLEKMQNLLHKLIPLGANIIYEGVEKAADLNKLKRYLPIFIQGYIFYRPLTFQQLKLLENF</sequence>
<proteinExistence type="predicted"/>
<keyword evidence="4" id="KW-1185">Reference proteome</keyword>
<dbReference type="EMBL" id="RJLS01000002">
    <property type="protein sequence ID" value="RNM27152.1"/>
    <property type="molecule type" value="Genomic_DNA"/>
</dbReference>
<accession>A0A3N0GB83</accession>
<dbReference type="CDD" id="cd01948">
    <property type="entry name" value="EAL"/>
    <property type="match status" value="1"/>
</dbReference>
<dbReference type="SMART" id="SM00052">
    <property type="entry name" value="EAL"/>
    <property type="match status" value="1"/>
</dbReference>
<dbReference type="PANTHER" id="PTHR33121">
    <property type="entry name" value="CYCLIC DI-GMP PHOSPHODIESTERASE PDEF"/>
    <property type="match status" value="1"/>
</dbReference>
<dbReference type="InterPro" id="IPR035919">
    <property type="entry name" value="EAL_sf"/>
</dbReference>
<evidence type="ECO:0000313" key="3">
    <source>
        <dbReference type="EMBL" id="RNM27152.1"/>
    </source>
</evidence>